<dbReference type="Proteomes" id="UP000189004">
    <property type="component" value="Unassembled WGS sequence"/>
</dbReference>
<dbReference type="AlphaFoldDB" id="A0A1V3BYE8"/>
<name>A0A1V3BYE8_9ACTN</name>
<evidence type="ECO:0000313" key="2">
    <source>
        <dbReference type="Proteomes" id="UP000189004"/>
    </source>
</evidence>
<dbReference type="STRING" id="501010.NOSIN_06970"/>
<sequence>MLPQPSIARVPGTGAHVIVDSGGTGVVRTSSGRFLRLVSPPPGLLDALAGASDGDGEASAYAEALRARMSALEEEDAQRRWPGPRREVALVGGGPLIDAVADALAGWGAAVTRHTDGGALLSTMDGAADGGRRGGGTAVPRGGGTRPWGLVVAYADSPVERVGWDRLDTLPSQGVAWLRAYREGENCFVDPICLDGDDPGAEQVYRRRLAASFTPRELDTWRRAAVAAAPASAAAHTLVVSRLLTLALAWAQESDALEGYRTTLWKLVTATGTVSEHPVLAYDPPSSVDRGARRRV</sequence>
<gene>
    <name evidence="1" type="ORF">NOSIN_06970</name>
</gene>
<dbReference type="OrthoDB" id="3683366at2"/>
<organism evidence="1 2">
    <name type="scientific">Nocardiopsis sinuspersici</name>
    <dbReference type="NCBI Taxonomy" id="501010"/>
    <lineage>
        <taxon>Bacteria</taxon>
        <taxon>Bacillati</taxon>
        <taxon>Actinomycetota</taxon>
        <taxon>Actinomycetes</taxon>
        <taxon>Streptosporangiales</taxon>
        <taxon>Nocardiopsidaceae</taxon>
        <taxon>Nocardiopsis</taxon>
    </lineage>
</organism>
<dbReference type="EMBL" id="MCOK01000001">
    <property type="protein sequence ID" value="OOC53577.1"/>
    <property type="molecule type" value="Genomic_DNA"/>
</dbReference>
<evidence type="ECO:0000313" key="1">
    <source>
        <dbReference type="EMBL" id="OOC53577.1"/>
    </source>
</evidence>
<protein>
    <submittedName>
        <fullName evidence="1">Uncharacterized protein</fullName>
    </submittedName>
</protein>
<reference evidence="2" key="1">
    <citation type="submission" date="2016-08" db="EMBL/GenBank/DDBJ databases">
        <authorList>
            <person name="Tokovenko B."/>
            <person name="Kalinowski J."/>
        </authorList>
    </citation>
    <scope>NUCLEOTIDE SEQUENCE [LARGE SCALE GENOMIC DNA]</scope>
    <source>
        <strain evidence="2">UTMC102</strain>
    </source>
</reference>
<dbReference type="RefSeq" id="WP_077689964.1">
    <property type="nucleotide sequence ID" value="NZ_MCOK01000001.1"/>
</dbReference>
<keyword evidence="2" id="KW-1185">Reference proteome</keyword>
<comment type="caution">
    <text evidence="1">The sequence shown here is derived from an EMBL/GenBank/DDBJ whole genome shotgun (WGS) entry which is preliminary data.</text>
</comment>
<proteinExistence type="predicted"/>
<accession>A0A1V3BYE8</accession>